<reference evidence="1 2" key="1">
    <citation type="submission" date="2019-05" db="EMBL/GenBank/DDBJ databases">
        <authorList>
            <person name="Farhan Ul Haque M."/>
        </authorList>
    </citation>
    <scope>NUCLEOTIDE SEQUENCE [LARGE SCALE GENOMIC DNA]</scope>
    <source>
        <strain evidence="1">2</strain>
    </source>
</reference>
<protein>
    <submittedName>
        <fullName evidence="1">Uncharacterized protein</fullName>
    </submittedName>
</protein>
<name>A0A8B6M8Q9_METTU</name>
<comment type="caution">
    <text evidence="1">The sequence shown here is derived from an EMBL/GenBank/DDBJ whole genome shotgun (WGS) entry which is preliminary data.</text>
</comment>
<evidence type="ECO:0000313" key="1">
    <source>
        <dbReference type="EMBL" id="VTZ51177.1"/>
    </source>
</evidence>
<proteinExistence type="predicted"/>
<dbReference type="EMBL" id="CABFMQ020000090">
    <property type="protein sequence ID" value="VTZ51177.1"/>
    <property type="molecule type" value="Genomic_DNA"/>
</dbReference>
<organism evidence="1 2">
    <name type="scientific">Methylocella tundrae</name>
    <dbReference type="NCBI Taxonomy" id="227605"/>
    <lineage>
        <taxon>Bacteria</taxon>
        <taxon>Pseudomonadati</taxon>
        <taxon>Pseudomonadota</taxon>
        <taxon>Alphaproteobacteria</taxon>
        <taxon>Hyphomicrobiales</taxon>
        <taxon>Beijerinckiaceae</taxon>
        <taxon>Methylocella</taxon>
    </lineage>
</organism>
<dbReference type="Proteomes" id="UP000485880">
    <property type="component" value="Unassembled WGS sequence"/>
</dbReference>
<evidence type="ECO:0000313" key="2">
    <source>
        <dbReference type="Proteomes" id="UP000485880"/>
    </source>
</evidence>
<sequence>MDFSPPRPAQAFAGQLDAVGVVDEAIEDGVGGKRAPAFRQRKSVFPVFALDNVTAPSVLIGTGWRGS</sequence>
<gene>
    <name evidence="1" type="ORF">MPC4_320009</name>
</gene>
<dbReference type="AlphaFoldDB" id="A0A8B6M8Q9"/>
<keyword evidence="2" id="KW-1185">Reference proteome</keyword>
<accession>A0A8B6M8Q9</accession>